<evidence type="ECO:0000256" key="4">
    <source>
        <dbReference type="ARBA" id="ARBA00022694"/>
    </source>
</evidence>
<dbReference type="AlphaFoldDB" id="A0A1C4CAV5"/>
<accession>A0A1C4CAV5</accession>
<keyword evidence="7 9" id="KW-0067">ATP-binding</keyword>
<dbReference type="Proteomes" id="UP000199670">
    <property type="component" value="Unassembled WGS sequence"/>
</dbReference>
<gene>
    <name evidence="9" type="primary">tsaC</name>
    <name evidence="11" type="ORF">GA0061081_10813</name>
</gene>
<organism evidence="11 12">
    <name type="scientific">Gilliamella bombicola</name>
    <dbReference type="NCBI Taxonomy" id="1798182"/>
    <lineage>
        <taxon>Bacteria</taxon>
        <taxon>Pseudomonadati</taxon>
        <taxon>Pseudomonadota</taxon>
        <taxon>Gammaproteobacteria</taxon>
        <taxon>Orbales</taxon>
        <taxon>Orbaceae</taxon>
        <taxon>Gilliamella</taxon>
    </lineage>
</organism>
<dbReference type="EMBL" id="FMAQ01000008">
    <property type="protein sequence ID" value="SCC16124.1"/>
    <property type="molecule type" value="Genomic_DNA"/>
</dbReference>
<keyword evidence="2 9" id="KW-0963">Cytoplasm</keyword>
<dbReference type="HAMAP" id="MF_01852">
    <property type="entry name" value="TsaC"/>
    <property type="match status" value="1"/>
</dbReference>
<evidence type="ECO:0000313" key="11">
    <source>
        <dbReference type="EMBL" id="SCC16124.1"/>
    </source>
</evidence>
<dbReference type="GO" id="GO:0003725">
    <property type="term" value="F:double-stranded RNA binding"/>
    <property type="evidence" value="ECO:0007669"/>
    <property type="project" value="InterPro"/>
</dbReference>
<evidence type="ECO:0000256" key="6">
    <source>
        <dbReference type="ARBA" id="ARBA00022741"/>
    </source>
</evidence>
<comment type="function">
    <text evidence="9">Required for the formation of a threonylcarbamoyl group on adenosine at position 37 (t(6)A37) in tRNAs that read codons beginning with adenine. Catalyzes the conversion of L-threonine, HCO(3)(-)/CO(2) and ATP to give threonylcarbamoyl-AMP (TC-AMP) as the acyladenylate intermediate, with the release of diphosphate.</text>
</comment>
<evidence type="ECO:0000256" key="8">
    <source>
        <dbReference type="ARBA" id="ARBA00048366"/>
    </source>
</evidence>
<dbReference type="STRING" id="1798182.GA0061081_10813"/>
<evidence type="ECO:0000256" key="9">
    <source>
        <dbReference type="HAMAP-Rule" id="MF_01852"/>
    </source>
</evidence>
<comment type="subcellular location">
    <subcellularLocation>
        <location evidence="1 9">Cytoplasm</location>
    </subcellularLocation>
</comment>
<dbReference type="InterPro" id="IPR023535">
    <property type="entry name" value="TC-AMP_synthase"/>
</dbReference>
<keyword evidence="4 9" id="KW-0819">tRNA processing</keyword>
<protein>
    <recommendedName>
        <fullName evidence="9">Threonylcarbamoyl-AMP synthase</fullName>
        <shortName evidence="9">TC-AMP synthase</shortName>
        <ecNumber evidence="9">2.7.7.87</ecNumber>
    </recommendedName>
    <alternativeName>
        <fullName evidence="9">L-threonylcarbamoyladenylate synthase</fullName>
    </alternativeName>
    <alternativeName>
        <fullName evidence="9">t(6)A37 threonylcarbamoyladenosine biosynthesis protein TsaC</fullName>
    </alternativeName>
    <alternativeName>
        <fullName evidence="9">tRNA threonylcarbamoyladenosine biosynthesis protein TsaC</fullName>
    </alternativeName>
</protein>
<dbReference type="PROSITE" id="PS51163">
    <property type="entry name" value="YRDC"/>
    <property type="match status" value="1"/>
</dbReference>
<dbReference type="InterPro" id="IPR006070">
    <property type="entry name" value="Sua5-like_dom"/>
</dbReference>
<dbReference type="Gene3D" id="3.90.870.10">
    <property type="entry name" value="DHBP synthase"/>
    <property type="match status" value="1"/>
</dbReference>
<dbReference type="SUPFAM" id="SSF55821">
    <property type="entry name" value="YrdC/RibB"/>
    <property type="match status" value="1"/>
</dbReference>
<dbReference type="PANTHER" id="PTHR17490:SF18">
    <property type="entry name" value="THREONYLCARBAMOYL-AMP SYNTHASE"/>
    <property type="match status" value="1"/>
</dbReference>
<comment type="similarity">
    <text evidence="9">Belongs to the SUA5 family. TsaC subfamily.</text>
</comment>
<dbReference type="GO" id="GO:0061710">
    <property type="term" value="F:L-threonylcarbamoyladenylate synthase"/>
    <property type="evidence" value="ECO:0007669"/>
    <property type="project" value="UniProtKB-EC"/>
</dbReference>
<keyword evidence="3 9" id="KW-0808">Transferase</keyword>
<dbReference type="GO" id="GO:0005737">
    <property type="term" value="C:cytoplasm"/>
    <property type="evidence" value="ECO:0007669"/>
    <property type="project" value="UniProtKB-SubCell"/>
</dbReference>
<evidence type="ECO:0000256" key="7">
    <source>
        <dbReference type="ARBA" id="ARBA00022840"/>
    </source>
</evidence>
<evidence type="ECO:0000259" key="10">
    <source>
        <dbReference type="PROSITE" id="PS51163"/>
    </source>
</evidence>
<dbReference type="GO" id="GO:0000049">
    <property type="term" value="F:tRNA binding"/>
    <property type="evidence" value="ECO:0007669"/>
    <property type="project" value="TreeGrafter"/>
</dbReference>
<feature type="domain" description="YrdC-like" evidence="10">
    <location>
        <begin position="4"/>
        <end position="187"/>
    </location>
</feature>
<dbReference type="OrthoDB" id="9814580at2"/>
<sequence>MANLLTLSEISNYLKNGEVIAYPTEAVFGLGCDPDSESAVLKLLQLKQRSIDKGLILIASCYQQLVPYIDQSAITNEQKQLALTSWPGPVTWVFPKNKNTPYFLTGKFDSIAVRVTNHPLVCKLCDLYGKPIVSTSANLSTHNPCKTAIEVAKQFGPYFPILAGDTGHRSQPSQIKDIKTGQIIRQG</sequence>
<dbReference type="InterPro" id="IPR017945">
    <property type="entry name" value="DHBP_synth_RibB-like_a/b_dom"/>
</dbReference>
<keyword evidence="6 9" id="KW-0547">Nucleotide-binding</keyword>
<dbReference type="Pfam" id="PF01300">
    <property type="entry name" value="Sua5_yciO_yrdC"/>
    <property type="match status" value="1"/>
</dbReference>
<name>A0A1C4CAV5_9GAMM</name>
<dbReference type="RefSeq" id="WP_091349209.1">
    <property type="nucleotide sequence ID" value="NZ_FMAQ01000008.1"/>
</dbReference>
<dbReference type="FunFam" id="3.90.870.10:FF:000004">
    <property type="entry name" value="Threonylcarbamoyl-AMP synthase"/>
    <property type="match status" value="1"/>
</dbReference>
<dbReference type="GO" id="GO:0006450">
    <property type="term" value="P:regulation of translational fidelity"/>
    <property type="evidence" value="ECO:0007669"/>
    <property type="project" value="TreeGrafter"/>
</dbReference>
<dbReference type="GO" id="GO:0005524">
    <property type="term" value="F:ATP binding"/>
    <property type="evidence" value="ECO:0007669"/>
    <property type="project" value="UniProtKB-UniRule"/>
</dbReference>
<evidence type="ECO:0000256" key="2">
    <source>
        <dbReference type="ARBA" id="ARBA00022490"/>
    </source>
</evidence>
<keyword evidence="12" id="KW-1185">Reference proteome</keyword>
<evidence type="ECO:0000256" key="5">
    <source>
        <dbReference type="ARBA" id="ARBA00022695"/>
    </source>
</evidence>
<comment type="catalytic activity">
    <reaction evidence="8 9">
        <text>L-threonine + hydrogencarbonate + ATP = L-threonylcarbamoyladenylate + diphosphate + H2O</text>
        <dbReference type="Rhea" id="RHEA:36407"/>
        <dbReference type="ChEBI" id="CHEBI:15377"/>
        <dbReference type="ChEBI" id="CHEBI:17544"/>
        <dbReference type="ChEBI" id="CHEBI:30616"/>
        <dbReference type="ChEBI" id="CHEBI:33019"/>
        <dbReference type="ChEBI" id="CHEBI:57926"/>
        <dbReference type="ChEBI" id="CHEBI:73682"/>
        <dbReference type="EC" id="2.7.7.87"/>
    </reaction>
</comment>
<dbReference type="GO" id="GO:0002949">
    <property type="term" value="P:tRNA threonylcarbamoyladenosine modification"/>
    <property type="evidence" value="ECO:0007669"/>
    <property type="project" value="UniProtKB-UniRule"/>
</dbReference>
<dbReference type="InterPro" id="IPR050156">
    <property type="entry name" value="TC-AMP_synthase_SUA5"/>
</dbReference>
<dbReference type="PANTHER" id="PTHR17490">
    <property type="entry name" value="SUA5"/>
    <property type="match status" value="1"/>
</dbReference>
<evidence type="ECO:0000256" key="3">
    <source>
        <dbReference type="ARBA" id="ARBA00022679"/>
    </source>
</evidence>
<dbReference type="EC" id="2.7.7.87" evidence="9"/>
<keyword evidence="5 9" id="KW-0548">Nucleotidyltransferase</keyword>
<evidence type="ECO:0000313" key="12">
    <source>
        <dbReference type="Proteomes" id="UP000199670"/>
    </source>
</evidence>
<proteinExistence type="inferred from homology"/>
<reference evidence="12" key="1">
    <citation type="submission" date="2016-08" db="EMBL/GenBank/DDBJ databases">
        <authorList>
            <person name="Varghese N."/>
            <person name="Submissions Spin"/>
        </authorList>
    </citation>
    <scope>NUCLEOTIDE SEQUENCE [LARGE SCALE GENOMIC DNA]</scope>
    <source>
        <strain evidence="12">R-53248</strain>
    </source>
</reference>
<evidence type="ECO:0000256" key="1">
    <source>
        <dbReference type="ARBA" id="ARBA00004496"/>
    </source>
</evidence>